<dbReference type="AlphaFoldDB" id="A0A5B7HYP4"/>
<evidence type="ECO:0000313" key="1">
    <source>
        <dbReference type="EMBL" id="MPC75103.1"/>
    </source>
</evidence>
<proteinExistence type="predicted"/>
<evidence type="ECO:0000313" key="2">
    <source>
        <dbReference type="Proteomes" id="UP000324222"/>
    </source>
</evidence>
<comment type="caution">
    <text evidence="1">The sequence shown here is derived from an EMBL/GenBank/DDBJ whole genome shotgun (WGS) entry which is preliminary data.</text>
</comment>
<protein>
    <submittedName>
        <fullName evidence="1">Uncharacterized protein</fullName>
    </submittedName>
</protein>
<accession>A0A5B7HYP4</accession>
<keyword evidence="2" id="KW-1185">Reference proteome</keyword>
<reference evidence="1 2" key="1">
    <citation type="submission" date="2019-05" db="EMBL/GenBank/DDBJ databases">
        <title>Another draft genome of Portunus trituberculatus and its Hox gene families provides insights of decapod evolution.</title>
        <authorList>
            <person name="Jeong J.-H."/>
            <person name="Song I."/>
            <person name="Kim S."/>
            <person name="Choi T."/>
            <person name="Kim D."/>
            <person name="Ryu S."/>
            <person name="Kim W."/>
        </authorList>
    </citation>
    <scope>NUCLEOTIDE SEQUENCE [LARGE SCALE GENOMIC DNA]</scope>
    <source>
        <tissue evidence="1">Muscle</tissue>
    </source>
</reference>
<name>A0A5B7HYP4_PORTR</name>
<gene>
    <name evidence="1" type="ORF">E2C01_069488</name>
</gene>
<organism evidence="1 2">
    <name type="scientific">Portunus trituberculatus</name>
    <name type="common">Swimming crab</name>
    <name type="synonym">Neptunus trituberculatus</name>
    <dbReference type="NCBI Taxonomy" id="210409"/>
    <lineage>
        <taxon>Eukaryota</taxon>
        <taxon>Metazoa</taxon>
        <taxon>Ecdysozoa</taxon>
        <taxon>Arthropoda</taxon>
        <taxon>Crustacea</taxon>
        <taxon>Multicrustacea</taxon>
        <taxon>Malacostraca</taxon>
        <taxon>Eumalacostraca</taxon>
        <taxon>Eucarida</taxon>
        <taxon>Decapoda</taxon>
        <taxon>Pleocyemata</taxon>
        <taxon>Brachyura</taxon>
        <taxon>Eubrachyura</taxon>
        <taxon>Portunoidea</taxon>
        <taxon>Portunidae</taxon>
        <taxon>Portuninae</taxon>
        <taxon>Portunus</taxon>
    </lineage>
</organism>
<dbReference type="EMBL" id="VSRR010040378">
    <property type="protein sequence ID" value="MPC75103.1"/>
    <property type="molecule type" value="Genomic_DNA"/>
</dbReference>
<dbReference type="Proteomes" id="UP000324222">
    <property type="component" value="Unassembled WGS sequence"/>
</dbReference>
<sequence>MCGGLVWSVEVWGGVSEVVGEDACNVPGLTLRHTAHTDTQATAADVFPFPPASHRLGKYLPFKYE</sequence>